<reference evidence="2" key="2">
    <citation type="submission" date="2021-02" db="EMBL/GenBank/DDBJ databases">
        <authorList>
            <person name="Kimball J.A."/>
            <person name="Haas M.W."/>
            <person name="Macchietto M."/>
            <person name="Kono T."/>
            <person name="Duquette J."/>
            <person name="Shao M."/>
        </authorList>
    </citation>
    <scope>NUCLEOTIDE SEQUENCE</scope>
    <source>
        <tissue evidence="2">Fresh leaf tissue</tissue>
    </source>
</reference>
<dbReference type="EMBL" id="JAAALK010000082">
    <property type="protein sequence ID" value="KAG8084065.1"/>
    <property type="molecule type" value="Genomic_DNA"/>
</dbReference>
<evidence type="ECO:0000313" key="2">
    <source>
        <dbReference type="EMBL" id="KAG8084065.1"/>
    </source>
</evidence>
<evidence type="ECO:0008006" key="4">
    <source>
        <dbReference type="Google" id="ProtNLM"/>
    </source>
</evidence>
<evidence type="ECO:0000313" key="3">
    <source>
        <dbReference type="Proteomes" id="UP000729402"/>
    </source>
</evidence>
<organism evidence="2 3">
    <name type="scientific">Zizania palustris</name>
    <name type="common">Northern wild rice</name>
    <dbReference type="NCBI Taxonomy" id="103762"/>
    <lineage>
        <taxon>Eukaryota</taxon>
        <taxon>Viridiplantae</taxon>
        <taxon>Streptophyta</taxon>
        <taxon>Embryophyta</taxon>
        <taxon>Tracheophyta</taxon>
        <taxon>Spermatophyta</taxon>
        <taxon>Magnoliopsida</taxon>
        <taxon>Liliopsida</taxon>
        <taxon>Poales</taxon>
        <taxon>Poaceae</taxon>
        <taxon>BOP clade</taxon>
        <taxon>Oryzoideae</taxon>
        <taxon>Oryzeae</taxon>
        <taxon>Zizaniinae</taxon>
        <taxon>Zizania</taxon>
    </lineage>
</organism>
<evidence type="ECO:0000256" key="1">
    <source>
        <dbReference type="SAM" id="SignalP"/>
    </source>
</evidence>
<sequence length="254" mass="28357">MFWNLKKTVGAPVLIALLVGKAAIDAQNICSADHVSNATVVLRRLHLAKELLKLPPDALRPFTWSKEGLTTLNSWILDSLGKNATQLLRHCVRLLLLVSTDLLVVRLSGIGRTVKEKVCVHTSRDIRAIARQLVSVWVEVFCKEKASNGRLKSLHWMPSTESRLLENIQHGTSKKLENKATKLETRTLQLGLMVARFVPKSNIMISRTPSSRSCLSRRPARVSHRLLKVFSPAIVQATAKHCFLHCHSDDNSAL</sequence>
<accession>A0A8J5SZB1</accession>
<keyword evidence="3" id="KW-1185">Reference proteome</keyword>
<gene>
    <name evidence="2" type="ORF">GUJ93_ZPchr0010g7436</name>
</gene>
<keyword evidence="1" id="KW-0732">Signal</keyword>
<dbReference type="Proteomes" id="UP000729402">
    <property type="component" value="Unassembled WGS sequence"/>
</dbReference>
<dbReference type="OrthoDB" id="5046242at2759"/>
<feature type="signal peptide" evidence="1">
    <location>
        <begin position="1"/>
        <end position="26"/>
    </location>
</feature>
<name>A0A8J5SZB1_ZIZPA</name>
<feature type="chain" id="PRO_5035149417" description="TFIIS N-terminal domain-containing protein" evidence="1">
    <location>
        <begin position="27"/>
        <end position="254"/>
    </location>
</feature>
<proteinExistence type="predicted"/>
<comment type="caution">
    <text evidence="2">The sequence shown here is derived from an EMBL/GenBank/DDBJ whole genome shotgun (WGS) entry which is preliminary data.</text>
</comment>
<dbReference type="AlphaFoldDB" id="A0A8J5SZB1"/>
<protein>
    <recommendedName>
        <fullName evidence="4">TFIIS N-terminal domain-containing protein</fullName>
    </recommendedName>
</protein>
<reference evidence="2" key="1">
    <citation type="journal article" date="2021" name="bioRxiv">
        <title>Whole Genome Assembly and Annotation of Northern Wild Rice, Zizania palustris L., Supports a Whole Genome Duplication in the Zizania Genus.</title>
        <authorList>
            <person name="Haas M."/>
            <person name="Kono T."/>
            <person name="Macchietto M."/>
            <person name="Millas R."/>
            <person name="McGilp L."/>
            <person name="Shao M."/>
            <person name="Duquette J."/>
            <person name="Hirsch C.N."/>
            <person name="Kimball J."/>
        </authorList>
    </citation>
    <scope>NUCLEOTIDE SEQUENCE</scope>
    <source>
        <tissue evidence="2">Fresh leaf tissue</tissue>
    </source>
</reference>